<evidence type="ECO:0000313" key="4">
    <source>
        <dbReference type="Proteomes" id="UP000032740"/>
    </source>
</evidence>
<keyword evidence="2" id="KW-1133">Transmembrane helix</keyword>
<gene>
    <name evidence="3" type="ORF">BN85406480</name>
</gene>
<evidence type="ECO:0000256" key="2">
    <source>
        <dbReference type="SAM" id="Phobius"/>
    </source>
</evidence>
<dbReference type="Proteomes" id="UP000032740">
    <property type="component" value="Chromosome"/>
</dbReference>
<sequence length="940" mass="107112">MIKKSILAMTVLILIVSISSISFKYEKVNDTVAYLNEQKLNYEYNDEDDNYNNKQVFKVDNTLYEDLKSAITALPPAGGVIYITRNVGIPADVAYKINVDKEFTIASEPNDRNVKFSFFRPHQGTYTNIFNIEGDTKITFKDIVIDLNRVKNGTDVTTPIDGTVFYADDNSVVKIENVEYKNSESSRTSMLVYAMKNSKVEVNNVVVDGVGGFQDFFRSNSDDATVSVGNISFKNNTLETKPEDDEKKGLISALRGTTIITGDITSENNKAKETNEDLPMIYIDKDKKVQIRANLTKPLTIKIPEGEDISNYIDATGYEESINHIYNFDNPNQRLAVKDGKIIWSEFTYEITKNPTVTLEGEVKWISSENPDHFYTEALPKLSLDDYTLETYNSKIETENVNISYSLKESKNGKVIINYELSDFNNNQYTKTISTAPTSNTAGLATLTNNEFPGVKLEINLPNISLDQYNLSITKRPTYISTGEVVFSYKNYTNVKVSVELAEINDSNYNKTEISNGYAYIHLEYEFIVFEYTIEAPESIGSRLVVFKDRGLKYLLSEEKVTPLDADQRWKGFSYDGLAPQTQYHIYIKSILENENHDIYYAGIITTTRTSTDELLDELHASIPNENLVVKNLSLSLIDAFKLEIEQLELETERQSLKDLYISKIKYTVKQVLAINDLTQFIYDLTGRTDLETELEKIVNDNVSKIKVLFSDDKVNEVLESGKTDLQTYVEIAMIHTKNNIKTALEEKYKDEMNSDIETILETFINTINEKNYHEHDTLLVLGNEEILKYIKQEQIKLINEKVNENTSEGVKKIIEEYIKKIEEASDKDEILELNDELEVKVDIQIKKEEIRKKLEEEFGGNPTEEQTKIIDKIVNGIDEKNYNDPEIVEKSLENGKKENAKLSEDNPTIKIISWVAISIFTLLIGLQIALIIKAKKGAK</sequence>
<dbReference type="AlphaFoldDB" id="U4KPM9"/>
<proteinExistence type="predicted"/>
<keyword evidence="2" id="KW-0472">Membrane</keyword>
<organism evidence="3 4">
    <name type="scientific">Alteracholeplasma palmae (strain ATCC 49389 / J233)</name>
    <name type="common">Acholeplasma palmae</name>
    <dbReference type="NCBI Taxonomy" id="1318466"/>
    <lineage>
        <taxon>Bacteria</taxon>
        <taxon>Bacillati</taxon>
        <taxon>Mycoplasmatota</taxon>
        <taxon>Mollicutes</taxon>
        <taxon>Acholeplasmatales</taxon>
        <taxon>Acholeplasmataceae</taxon>
        <taxon>Acholeplasma</taxon>
    </lineage>
</organism>
<feature type="coiled-coil region" evidence="1">
    <location>
        <begin position="808"/>
        <end position="835"/>
    </location>
</feature>
<accession>U4KPM9</accession>
<dbReference type="RefSeq" id="WP_026658277.1">
    <property type="nucleotide sequence ID" value="NC_022538.1"/>
</dbReference>
<evidence type="ECO:0000256" key="1">
    <source>
        <dbReference type="SAM" id="Coils"/>
    </source>
</evidence>
<name>U4KPM9_ALTPJ</name>
<dbReference type="InterPro" id="IPR011050">
    <property type="entry name" value="Pectin_lyase_fold/virulence"/>
</dbReference>
<feature type="transmembrane region" description="Helical" evidence="2">
    <location>
        <begin position="912"/>
        <end position="933"/>
    </location>
</feature>
<dbReference type="EMBL" id="FO681347">
    <property type="protein sequence ID" value="CCV64225.1"/>
    <property type="molecule type" value="Genomic_DNA"/>
</dbReference>
<keyword evidence="1" id="KW-0175">Coiled coil</keyword>
<dbReference type="HOGENOM" id="CLU_311842_0_0_14"/>
<evidence type="ECO:0000313" key="3">
    <source>
        <dbReference type="EMBL" id="CCV64225.1"/>
    </source>
</evidence>
<dbReference type="SUPFAM" id="SSF51126">
    <property type="entry name" value="Pectin lyase-like"/>
    <property type="match status" value="1"/>
</dbReference>
<keyword evidence="4" id="KW-1185">Reference proteome</keyword>
<keyword evidence="2" id="KW-0812">Transmembrane</keyword>
<dbReference type="STRING" id="1318466.BN85406480"/>
<protein>
    <submittedName>
        <fullName evidence="3">Uncharacterized protein</fullName>
    </submittedName>
</protein>
<reference evidence="3 4" key="1">
    <citation type="journal article" date="2013" name="J. Mol. Microbiol. Biotechnol.">
        <title>Analysis of the Complete Genomes of Acholeplasma brassicae , A. palmae and A. laidlawii and Their Comparison to the Obligate Parasites from ' Candidatus Phytoplasma'.</title>
        <authorList>
            <person name="Kube M."/>
            <person name="Siewert C."/>
            <person name="Migdoll A.M."/>
            <person name="Duduk B."/>
            <person name="Holz S."/>
            <person name="Rabus R."/>
            <person name="Seemuller E."/>
            <person name="Mitrovic J."/>
            <person name="Muller I."/>
            <person name="Buttner C."/>
            <person name="Reinhardt R."/>
        </authorList>
    </citation>
    <scope>NUCLEOTIDE SEQUENCE [LARGE SCALE GENOMIC DNA]</scope>
    <source>
        <strain evidence="3 4">J233</strain>
    </source>
</reference>
<dbReference type="KEGG" id="apal:BN85406480"/>